<organism evidence="3 4">
    <name type="scientific">Candidatus Sulfuritelmatomonas gaucii</name>
    <dbReference type="NCBI Taxonomy" id="2043161"/>
    <lineage>
        <taxon>Bacteria</taxon>
        <taxon>Pseudomonadati</taxon>
        <taxon>Acidobacteriota</taxon>
        <taxon>Terriglobia</taxon>
        <taxon>Terriglobales</taxon>
        <taxon>Acidobacteriaceae</taxon>
        <taxon>Candidatus Sulfuritelmatomonas</taxon>
    </lineage>
</organism>
<gene>
    <name evidence="3" type="ORF">SBA5_400049</name>
</gene>
<proteinExistence type="predicted"/>
<dbReference type="Proteomes" id="UP000239735">
    <property type="component" value="Unassembled WGS sequence"/>
</dbReference>
<sequence>MKNQCRKPDGWLGRWLLRNMNKRHSGVTDWGLSHVAIPRDGAILDVGCGGGRTIAKLAAASGSGMVYGIDHSADSVGMASKLNTKLVNSGRVVIRQGSVSQLPYANDKFDLVTAVETHFFWPDLANDVREVLRVVAPGGMFVMIAEVYKGANAAMSKMVEKYAPKTGMTLLSPDEHRDLLEDADFDEVQVFTDESKGWICVLGSKERLLA</sequence>
<keyword evidence="1 3" id="KW-0808">Transferase</keyword>
<dbReference type="InterPro" id="IPR050447">
    <property type="entry name" value="Erg6_SMT_methyltransf"/>
</dbReference>
<reference evidence="4" key="1">
    <citation type="submission" date="2018-02" db="EMBL/GenBank/DDBJ databases">
        <authorList>
            <person name="Hausmann B."/>
        </authorList>
    </citation>
    <scope>NUCLEOTIDE SEQUENCE [LARGE SCALE GENOMIC DNA]</scope>
    <source>
        <strain evidence="4">Peat soil MAG SbA5</strain>
    </source>
</reference>
<protein>
    <submittedName>
        <fullName evidence="3">Methyltransferase type 11</fullName>
    </submittedName>
</protein>
<dbReference type="PANTHER" id="PTHR44068">
    <property type="entry name" value="ZGC:194242"/>
    <property type="match status" value="1"/>
</dbReference>
<accession>A0A2N9LK43</accession>
<dbReference type="AlphaFoldDB" id="A0A2N9LK43"/>
<dbReference type="GO" id="GO:0008757">
    <property type="term" value="F:S-adenosylmethionine-dependent methyltransferase activity"/>
    <property type="evidence" value="ECO:0007669"/>
    <property type="project" value="InterPro"/>
</dbReference>
<evidence type="ECO:0000259" key="2">
    <source>
        <dbReference type="Pfam" id="PF08241"/>
    </source>
</evidence>
<feature type="domain" description="Methyltransferase type 11" evidence="2">
    <location>
        <begin position="44"/>
        <end position="143"/>
    </location>
</feature>
<dbReference type="Pfam" id="PF08241">
    <property type="entry name" value="Methyltransf_11"/>
    <property type="match status" value="1"/>
</dbReference>
<dbReference type="EMBL" id="OKRB01000098">
    <property type="protein sequence ID" value="SPE23638.1"/>
    <property type="molecule type" value="Genomic_DNA"/>
</dbReference>
<dbReference type="OrthoDB" id="7365827at2"/>
<keyword evidence="3" id="KW-0489">Methyltransferase</keyword>
<dbReference type="InterPro" id="IPR013216">
    <property type="entry name" value="Methyltransf_11"/>
</dbReference>
<dbReference type="Gene3D" id="3.40.50.150">
    <property type="entry name" value="Vaccinia Virus protein VP39"/>
    <property type="match status" value="1"/>
</dbReference>
<dbReference type="CDD" id="cd02440">
    <property type="entry name" value="AdoMet_MTases"/>
    <property type="match status" value="1"/>
</dbReference>
<evidence type="ECO:0000256" key="1">
    <source>
        <dbReference type="ARBA" id="ARBA00022679"/>
    </source>
</evidence>
<dbReference type="GO" id="GO:0032259">
    <property type="term" value="P:methylation"/>
    <property type="evidence" value="ECO:0007669"/>
    <property type="project" value="UniProtKB-KW"/>
</dbReference>
<evidence type="ECO:0000313" key="4">
    <source>
        <dbReference type="Proteomes" id="UP000239735"/>
    </source>
</evidence>
<dbReference type="PANTHER" id="PTHR44068:SF11">
    <property type="entry name" value="GERANYL DIPHOSPHATE 2-C-METHYLTRANSFERASE"/>
    <property type="match status" value="1"/>
</dbReference>
<dbReference type="SUPFAM" id="SSF53335">
    <property type="entry name" value="S-adenosyl-L-methionine-dependent methyltransferases"/>
    <property type="match status" value="1"/>
</dbReference>
<dbReference type="InterPro" id="IPR029063">
    <property type="entry name" value="SAM-dependent_MTases_sf"/>
</dbReference>
<name>A0A2N9LK43_9BACT</name>
<evidence type="ECO:0000313" key="3">
    <source>
        <dbReference type="EMBL" id="SPE23638.1"/>
    </source>
</evidence>